<sequence>MEYNFERSLDELGRVVLPVDGRRALALREGDILSVQVDPQQQTLILKKQTPSCLICRGTENLRPLPNRTWLCKACINNLNK</sequence>
<dbReference type="Gene3D" id="2.10.260.10">
    <property type="match status" value="1"/>
</dbReference>
<dbReference type="SUPFAM" id="SSF89447">
    <property type="entry name" value="AbrB/MazE/MraZ-like"/>
    <property type="match status" value="1"/>
</dbReference>
<keyword evidence="1" id="KW-0238">DNA-binding</keyword>
<dbReference type="RefSeq" id="WP_187030799.1">
    <property type="nucleotide sequence ID" value="NZ_AP023420.1"/>
</dbReference>
<evidence type="ECO:0000256" key="1">
    <source>
        <dbReference type="PROSITE-ProRule" id="PRU01076"/>
    </source>
</evidence>
<reference evidence="3" key="1">
    <citation type="submission" date="2020-09" db="EMBL/GenBank/DDBJ databases">
        <title>New species isolated from human feces.</title>
        <authorList>
            <person name="Kitahara M."/>
            <person name="Shigeno Y."/>
            <person name="Shime M."/>
            <person name="Matsumoto Y."/>
            <person name="Nakamura S."/>
            <person name="Motooka D."/>
            <person name="Fukuoka S."/>
            <person name="Nishikawa H."/>
            <person name="Benno Y."/>
        </authorList>
    </citation>
    <scope>NUCLEOTIDE SEQUENCE</scope>
    <source>
        <strain evidence="3">MM59</strain>
    </source>
</reference>
<name>A0A810QN62_9FIRM</name>
<proteinExistence type="predicted"/>
<dbReference type="EMBL" id="AP023420">
    <property type="protein sequence ID" value="BCK85573.1"/>
    <property type="molecule type" value="Genomic_DNA"/>
</dbReference>
<evidence type="ECO:0000259" key="2">
    <source>
        <dbReference type="PROSITE" id="PS51740"/>
    </source>
</evidence>
<gene>
    <name evidence="3" type="primary">abrB_2</name>
    <name evidence="3" type="ORF">MM59RIKEN_28920</name>
</gene>
<evidence type="ECO:0000313" key="3">
    <source>
        <dbReference type="EMBL" id="BCK85573.1"/>
    </source>
</evidence>
<dbReference type="Pfam" id="PF04014">
    <property type="entry name" value="MazE_antitoxin"/>
    <property type="match status" value="1"/>
</dbReference>
<organism evidence="3 4">
    <name type="scientific">Pusillibacter faecalis</name>
    <dbReference type="NCBI Taxonomy" id="2714358"/>
    <lineage>
        <taxon>Bacteria</taxon>
        <taxon>Bacillati</taxon>
        <taxon>Bacillota</taxon>
        <taxon>Clostridia</taxon>
        <taxon>Eubacteriales</taxon>
        <taxon>Oscillospiraceae</taxon>
        <taxon>Pusillibacter</taxon>
    </lineage>
</organism>
<evidence type="ECO:0000313" key="4">
    <source>
        <dbReference type="Proteomes" id="UP000679848"/>
    </source>
</evidence>
<dbReference type="PROSITE" id="PS51740">
    <property type="entry name" value="SPOVT_ABRB"/>
    <property type="match status" value="1"/>
</dbReference>
<feature type="domain" description="SpoVT-AbrB" evidence="2">
    <location>
        <begin position="4"/>
        <end position="51"/>
    </location>
</feature>
<keyword evidence="4" id="KW-1185">Reference proteome</keyword>
<dbReference type="InterPro" id="IPR037914">
    <property type="entry name" value="SpoVT-AbrB_sf"/>
</dbReference>
<dbReference type="Proteomes" id="UP000679848">
    <property type="component" value="Chromosome"/>
</dbReference>
<dbReference type="InterPro" id="IPR007159">
    <property type="entry name" value="SpoVT-AbrB_dom"/>
</dbReference>
<dbReference type="KEGG" id="pfaa:MM59RIKEN_28920"/>
<dbReference type="GO" id="GO:0003677">
    <property type="term" value="F:DNA binding"/>
    <property type="evidence" value="ECO:0007669"/>
    <property type="project" value="UniProtKB-UniRule"/>
</dbReference>
<dbReference type="AlphaFoldDB" id="A0A810QN62"/>
<protein>
    <submittedName>
        <fullName evidence="3">AbrB family transcriptional regulator</fullName>
    </submittedName>
</protein>
<accession>A0A810QN62</accession>